<evidence type="ECO:0000313" key="1">
    <source>
        <dbReference type="EMBL" id="CAF4494207.1"/>
    </source>
</evidence>
<dbReference type="EMBL" id="CAJOBA010093506">
    <property type="protein sequence ID" value="CAF4494207.1"/>
    <property type="molecule type" value="Genomic_DNA"/>
</dbReference>
<feature type="non-terminal residue" evidence="1">
    <location>
        <position position="102"/>
    </location>
</feature>
<feature type="non-terminal residue" evidence="1">
    <location>
        <position position="1"/>
    </location>
</feature>
<gene>
    <name evidence="1" type="ORF">TMI583_LOCUS47691</name>
</gene>
<organism evidence="1 2">
    <name type="scientific">Didymodactylos carnosus</name>
    <dbReference type="NCBI Taxonomy" id="1234261"/>
    <lineage>
        <taxon>Eukaryota</taxon>
        <taxon>Metazoa</taxon>
        <taxon>Spiralia</taxon>
        <taxon>Gnathifera</taxon>
        <taxon>Rotifera</taxon>
        <taxon>Eurotatoria</taxon>
        <taxon>Bdelloidea</taxon>
        <taxon>Philodinida</taxon>
        <taxon>Philodinidae</taxon>
        <taxon>Didymodactylos</taxon>
    </lineage>
</organism>
<dbReference type="AlphaFoldDB" id="A0A8S2XI27"/>
<reference evidence="1" key="1">
    <citation type="submission" date="2021-02" db="EMBL/GenBank/DDBJ databases">
        <authorList>
            <person name="Nowell W R."/>
        </authorList>
    </citation>
    <scope>NUCLEOTIDE SEQUENCE</scope>
</reference>
<proteinExistence type="predicted"/>
<protein>
    <submittedName>
        <fullName evidence="1">Uncharacterized protein</fullName>
    </submittedName>
</protein>
<sequence>ALDEFIKQTIYQQQLKTEKKPTDKSKAVLRQFIDGVKTTLKNDKQYVGQELKHFQMLPELLRRIIIYYKCFLVQLPLYESAEELLKKIEHNTVITISTSTGS</sequence>
<dbReference type="Proteomes" id="UP000682733">
    <property type="component" value="Unassembled WGS sequence"/>
</dbReference>
<comment type="caution">
    <text evidence="1">The sequence shown here is derived from an EMBL/GenBank/DDBJ whole genome shotgun (WGS) entry which is preliminary data.</text>
</comment>
<accession>A0A8S2XI27</accession>
<evidence type="ECO:0000313" key="2">
    <source>
        <dbReference type="Proteomes" id="UP000682733"/>
    </source>
</evidence>
<name>A0A8S2XI27_9BILA</name>